<feature type="transmembrane region" description="Helical" evidence="1">
    <location>
        <begin position="400"/>
        <end position="422"/>
    </location>
</feature>
<keyword evidence="1" id="KW-1133">Transmembrane helix</keyword>
<feature type="transmembrane region" description="Helical" evidence="1">
    <location>
        <begin position="122"/>
        <end position="147"/>
    </location>
</feature>
<dbReference type="EMBL" id="REFW01000001">
    <property type="protein sequence ID" value="RMB61654.1"/>
    <property type="molecule type" value="Genomic_DNA"/>
</dbReference>
<organism evidence="2 3">
    <name type="scientific">Tessaracoccus antarcticus</name>
    <dbReference type="NCBI Taxonomy" id="2479848"/>
    <lineage>
        <taxon>Bacteria</taxon>
        <taxon>Bacillati</taxon>
        <taxon>Actinomycetota</taxon>
        <taxon>Actinomycetes</taxon>
        <taxon>Propionibacteriales</taxon>
        <taxon>Propionibacteriaceae</taxon>
        <taxon>Tessaracoccus</taxon>
    </lineage>
</organism>
<accession>A0A3M0G9U3</accession>
<evidence type="ECO:0000256" key="1">
    <source>
        <dbReference type="SAM" id="Phobius"/>
    </source>
</evidence>
<feature type="transmembrane region" description="Helical" evidence="1">
    <location>
        <begin position="153"/>
        <end position="177"/>
    </location>
</feature>
<name>A0A3M0G9U3_9ACTN</name>
<feature type="transmembrane region" description="Helical" evidence="1">
    <location>
        <begin position="301"/>
        <end position="326"/>
    </location>
</feature>
<protein>
    <submittedName>
        <fullName evidence="2">ABC transporter permease</fullName>
    </submittedName>
</protein>
<feature type="transmembrane region" description="Helical" evidence="1">
    <location>
        <begin position="506"/>
        <end position="529"/>
    </location>
</feature>
<dbReference type="OrthoDB" id="2014935at2"/>
<proteinExistence type="predicted"/>
<feature type="transmembrane region" description="Helical" evidence="1">
    <location>
        <begin position="77"/>
        <end position="101"/>
    </location>
</feature>
<feature type="transmembrane region" description="Helical" evidence="1">
    <location>
        <begin position="465"/>
        <end position="486"/>
    </location>
</feature>
<sequence>MTGFTTVLRLLFRRNWVFWLIWVVVLAMLMPATLSQYATLVPAGSAGELMLEGLAGDPTMRAILGPPFDLTLAGGFAFWRVGAFTAIAAAMMSGLGIIRATRAEEEEGRIELIRSGAVGRHVPLAAAVALALVWNLVLGVAVTASMAALTTPWAGALASGLAIALCGATFTGVGAVMAQLFTSARTARYWTLGIALGGLYLLRAIVDGSQQAGVTNRLLDALQWANPLSWPALVRPYADERFWVLLLPVALTALLLALALVLESRRDHGSGIRASSPGRAEAAPYLSNVWGLAWRLHRGGVIGWSAGMVIAAAGIGPLAHQVTGLIASNSAYSEMLRRMGGGAEGIVDAFYIAMLGILVTFIGLMGVSMLGRLNSEETAGHAEVMLATATPRTALAGSHLAIGGGLAVLLSLMTGALLAVTASSSGTWEALGTGAAAAAALLPGTVVVVGLAMLLIGWAPRAFSIVWAVIGWSIFASWVGALLQFPDWLLRLQPWGHLPKLPTDDLTWSAIVVESIIGLALLGLGLAGYRRRDIRGR</sequence>
<dbReference type="Proteomes" id="UP000275256">
    <property type="component" value="Unassembled WGS sequence"/>
</dbReference>
<dbReference type="AlphaFoldDB" id="A0A3M0G9U3"/>
<feature type="transmembrane region" description="Helical" evidence="1">
    <location>
        <begin position="16"/>
        <end position="34"/>
    </location>
</feature>
<keyword evidence="1" id="KW-0472">Membrane</keyword>
<gene>
    <name evidence="2" type="ORF">EAX62_03205</name>
</gene>
<feature type="transmembrane region" description="Helical" evidence="1">
    <location>
        <begin position="346"/>
        <end position="367"/>
    </location>
</feature>
<keyword evidence="3" id="KW-1185">Reference proteome</keyword>
<evidence type="ECO:0000313" key="3">
    <source>
        <dbReference type="Proteomes" id="UP000275256"/>
    </source>
</evidence>
<feature type="transmembrane region" description="Helical" evidence="1">
    <location>
        <begin position="189"/>
        <end position="206"/>
    </location>
</feature>
<dbReference type="RefSeq" id="WP_121900201.1">
    <property type="nucleotide sequence ID" value="NZ_REFW01000001.1"/>
</dbReference>
<evidence type="ECO:0000313" key="2">
    <source>
        <dbReference type="EMBL" id="RMB61654.1"/>
    </source>
</evidence>
<comment type="caution">
    <text evidence="2">The sequence shown here is derived from an EMBL/GenBank/DDBJ whole genome shotgun (WGS) entry which is preliminary data.</text>
</comment>
<feature type="transmembrane region" description="Helical" evidence="1">
    <location>
        <begin position="242"/>
        <end position="262"/>
    </location>
</feature>
<feature type="transmembrane region" description="Helical" evidence="1">
    <location>
        <begin position="434"/>
        <end position="458"/>
    </location>
</feature>
<keyword evidence="1" id="KW-0812">Transmembrane</keyword>
<reference evidence="2 3" key="1">
    <citation type="submission" date="2018-10" db="EMBL/GenBank/DDBJ databases">
        <title>Tessaracoccus antarcticuss sp. nov., isolated from sediment.</title>
        <authorList>
            <person name="Zhou L.Y."/>
            <person name="Du Z.J."/>
        </authorList>
    </citation>
    <scope>NUCLEOTIDE SEQUENCE [LARGE SCALE GENOMIC DNA]</scope>
    <source>
        <strain evidence="2 3">JDX10</strain>
    </source>
</reference>